<dbReference type="Gene3D" id="1.20.140.10">
    <property type="entry name" value="Butyryl-CoA Dehydrogenase, subunit A, domain 3"/>
    <property type="match status" value="1"/>
</dbReference>
<comment type="cofactor">
    <cofactor evidence="1 7">
        <name>FAD</name>
        <dbReference type="ChEBI" id="CHEBI:57692"/>
    </cofactor>
</comment>
<name>A0A543IGD1_9ACTN</name>
<dbReference type="SUPFAM" id="SSF56645">
    <property type="entry name" value="Acyl-CoA dehydrogenase NM domain-like"/>
    <property type="match status" value="1"/>
</dbReference>
<evidence type="ECO:0000256" key="2">
    <source>
        <dbReference type="ARBA" id="ARBA00009347"/>
    </source>
</evidence>
<dbReference type="InterPro" id="IPR046373">
    <property type="entry name" value="Acyl-CoA_Oxase/DH_mid-dom_sf"/>
</dbReference>
<dbReference type="InterPro" id="IPR009100">
    <property type="entry name" value="AcylCoA_DH/oxidase_NM_dom_sf"/>
</dbReference>
<evidence type="ECO:0000259" key="8">
    <source>
        <dbReference type="Pfam" id="PF00441"/>
    </source>
</evidence>
<reference evidence="11 12" key="1">
    <citation type="submission" date="2019-06" db="EMBL/GenBank/DDBJ databases">
        <title>Sequencing the genomes of 1000 actinobacteria strains.</title>
        <authorList>
            <person name="Klenk H.-P."/>
        </authorList>
    </citation>
    <scope>NUCLEOTIDE SEQUENCE [LARGE SCALE GENOMIC DNA]</scope>
    <source>
        <strain evidence="11 12">DSM 45043</strain>
    </source>
</reference>
<dbReference type="OrthoDB" id="8876745at2"/>
<dbReference type="PANTHER" id="PTHR48083:SF13">
    <property type="entry name" value="ACYL-COA DEHYDROGENASE FAMILY MEMBER 11"/>
    <property type="match status" value="1"/>
</dbReference>
<dbReference type="Gene3D" id="2.40.110.10">
    <property type="entry name" value="Butyryl-CoA Dehydrogenase, subunit A, domain 2"/>
    <property type="match status" value="1"/>
</dbReference>
<evidence type="ECO:0008006" key="13">
    <source>
        <dbReference type="Google" id="ProtNLM"/>
    </source>
</evidence>
<keyword evidence="4 7" id="KW-0285">Flavoprotein</keyword>
<comment type="similarity">
    <text evidence="2 7">Belongs to the acyl-CoA dehydrogenase family.</text>
</comment>
<dbReference type="Pfam" id="PF00441">
    <property type="entry name" value="Acyl-CoA_dh_1"/>
    <property type="match status" value="1"/>
</dbReference>
<dbReference type="InterPro" id="IPR036250">
    <property type="entry name" value="AcylCo_DH-like_C"/>
</dbReference>
<dbReference type="RefSeq" id="WP_141969933.1">
    <property type="nucleotide sequence ID" value="NZ_VFPO01000001.1"/>
</dbReference>
<sequence>MSQVQSVVDATRKFVQDEVLPLDDEFDGDIEAAGGDEARRRLQAAARDAGLLSPHGPEEYGGLGLNMTDRAPVFEEAGYSLFGPVALNINAPDEGNVHLLDCVATAEQRERYLKPLVRGEWRSAFAMTEPAPGAGSDPSALTTRARRVDGGWLINGRKHFITGADGADFFIIMARTSGEPGDAGGASMFLAPADREGIELTRHIGTIDVSMLGGHCELVFTDVFVPDEDVLGDIDQGFRAAQVRLGPARMTHVMRWTGAARRAHEVAVRYAADRTAFGSRLADLGMAQQLIADNEIDLAATRALLREACAELDAGGRASKSTSIAKTFAAEALNRVVDRAVQLCGGLGVSRDLPVAKIARELRPFRIYDGPSEVHRWSIAKRAVRDYGEGEPR</sequence>
<dbReference type="Pfam" id="PF02771">
    <property type="entry name" value="Acyl-CoA_dh_N"/>
    <property type="match status" value="1"/>
</dbReference>
<feature type="domain" description="Acyl-CoA dehydrogenase/oxidase N-terminal" evidence="10">
    <location>
        <begin position="5"/>
        <end position="120"/>
    </location>
</feature>
<evidence type="ECO:0000313" key="11">
    <source>
        <dbReference type="EMBL" id="TQM69645.1"/>
    </source>
</evidence>
<dbReference type="Pfam" id="PF02770">
    <property type="entry name" value="Acyl-CoA_dh_M"/>
    <property type="match status" value="1"/>
</dbReference>
<dbReference type="InterPro" id="IPR009075">
    <property type="entry name" value="AcylCo_DH/oxidase_C"/>
</dbReference>
<dbReference type="InterPro" id="IPR013786">
    <property type="entry name" value="AcylCoA_DH/ox_N"/>
</dbReference>
<keyword evidence="5 7" id="KW-0274">FAD</keyword>
<dbReference type="Gene3D" id="1.10.540.10">
    <property type="entry name" value="Acyl-CoA dehydrogenase/oxidase, N-terminal domain"/>
    <property type="match status" value="1"/>
</dbReference>
<protein>
    <recommendedName>
        <fullName evidence="13">Alkylation response protein AidB-like acyl-CoA dehydrogenase</fullName>
    </recommendedName>
</protein>
<gene>
    <name evidence="11" type="ORF">FHX41_3343</name>
</gene>
<organism evidence="11 12">
    <name type="scientific">Actinomadura hallensis</name>
    <dbReference type="NCBI Taxonomy" id="337895"/>
    <lineage>
        <taxon>Bacteria</taxon>
        <taxon>Bacillati</taxon>
        <taxon>Actinomycetota</taxon>
        <taxon>Actinomycetes</taxon>
        <taxon>Streptosporangiales</taxon>
        <taxon>Thermomonosporaceae</taxon>
        <taxon>Actinomadura</taxon>
    </lineage>
</organism>
<dbReference type="GO" id="GO:0003995">
    <property type="term" value="F:acyl-CoA dehydrogenase activity"/>
    <property type="evidence" value="ECO:0007669"/>
    <property type="project" value="InterPro"/>
</dbReference>
<dbReference type="InterPro" id="IPR006091">
    <property type="entry name" value="Acyl-CoA_Oxase/DH_mid-dom"/>
</dbReference>
<accession>A0A543IGD1</accession>
<dbReference type="FunFam" id="2.40.110.10:FF:000002">
    <property type="entry name" value="Acyl-CoA dehydrogenase fadE12"/>
    <property type="match status" value="1"/>
</dbReference>
<dbReference type="InterPro" id="IPR037069">
    <property type="entry name" value="AcylCoA_DH/ox_N_sf"/>
</dbReference>
<dbReference type="GO" id="GO:0005737">
    <property type="term" value="C:cytoplasm"/>
    <property type="evidence" value="ECO:0007669"/>
    <property type="project" value="TreeGrafter"/>
</dbReference>
<comment type="caution">
    <text evidence="11">The sequence shown here is derived from an EMBL/GenBank/DDBJ whole genome shotgun (WGS) entry which is preliminary data.</text>
</comment>
<evidence type="ECO:0000259" key="10">
    <source>
        <dbReference type="Pfam" id="PF02771"/>
    </source>
</evidence>
<feature type="domain" description="Acyl-CoA dehydrogenase/oxidase C-terminal" evidence="8">
    <location>
        <begin position="235"/>
        <end position="383"/>
    </location>
</feature>
<comment type="subunit">
    <text evidence="3">Homodimer.</text>
</comment>
<dbReference type="PROSITE" id="PS00073">
    <property type="entry name" value="ACYL_COA_DH_2"/>
    <property type="match status" value="1"/>
</dbReference>
<dbReference type="GO" id="GO:0050660">
    <property type="term" value="F:flavin adenine dinucleotide binding"/>
    <property type="evidence" value="ECO:0007669"/>
    <property type="project" value="InterPro"/>
</dbReference>
<proteinExistence type="inferred from homology"/>
<dbReference type="Proteomes" id="UP000316706">
    <property type="component" value="Unassembled WGS sequence"/>
</dbReference>
<keyword evidence="12" id="KW-1185">Reference proteome</keyword>
<keyword evidence="6 7" id="KW-0560">Oxidoreductase</keyword>
<dbReference type="PANTHER" id="PTHR48083">
    <property type="entry name" value="MEDIUM-CHAIN SPECIFIC ACYL-COA DEHYDROGENASE, MITOCHONDRIAL-RELATED"/>
    <property type="match status" value="1"/>
</dbReference>
<evidence type="ECO:0000256" key="6">
    <source>
        <dbReference type="ARBA" id="ARBA00023002"/>
    </source>
</evidence>
<feature type="domain" description="Acyl-CoA oxidase/dehydrogenase middle" evidence="9">
    <location>
        <begin position="124"/>
        <end position="223"/>
    </location>
</feature>
<evidence type="ECO:0000259" key="9">
    <source>
        <dbReference type="Pfam" id="PF02770"/>
    </source>
</evidence>
<dbReference type="GO" id="GO:0033539">
    <property type="term" value="P:fatty acid beta-oxidation using acyl-CoA dehydrogenase"/>
    <property type="evidence" value="ECO:0007669"/>
    <property type="project" value="TreeGrafter"/>
</dbReference>
<dbReference type="AlphaFoldDB" id="A0A543IGD1"/>
<evidence type="ECO:0000256" key="1">
    <source>
        <dbReference type="ARBA" id="ARBA00001974"/>
    </source>
</evidence>
<evidence type="ECO:0000256" key="4">
    <source>
        <dbReference type="ARBA" id="ARBA00022630"/>
    </source>
</evidence>
<dbReference type="InterPro" id="IPR050741">
    <property type="entry name" value="Acyl-CoA_dehydrogenase"/>
</dbReference>
<dbReference type="EMBL" id="VFPO01000001">
    <property type="protein sequence ID" value="TQM69645.1"/>
    <property type="molecule type" value="Genomic_DNA"/>
</dbReference>
<dbReference type="CDD" id="cd00567">
    <property type="entry name" value="ACAD"/>
    <property type="match status" value="1"/>
</dbReference>
<evidence type="ECO:0000256" key="3">
    <source>
        <dbReference type="ARBA" id="ARBA00011738"/>
    </source>
</evidence>
<evidence type="ECO:0000313" key="12">
    <source>
        <dbReference type="Proteomes" id="UP000316706"/>
    </source>
</evidence>
<dbReference type="SUPFAM" id="SSF47203">
    <property type="entry name" value="Acyl-CoA dehydrogenase C-terminal domain-like"/>
    <property type="match status" value="1"/>
</dbReference>
<dbReference type="InterPro" id="IPR006089">
    <property type="entry name" value="Acyl-CoA_DH_CS"/>
</dbReference>
<evidence type="ECO:0000256" key="5">
    <source>
        <dbReference type="ARBA" id="ARBA00022827"/>
    </source>
</evidence>
<evidence type="ECO:0000256" key="7">
    <source>
        <dbReference type="RuleBase" id="RU362125"/>
    </source>
</evidence>